<feature type="compositionally biased region" description="Polar residues" evidence="1">
    <location>
        <begin position="161"/>
        <end position="170"/>
    </location>
</feature>
<gene>
    <name evidence="2" type="ORF">J4Q44_G00125040</name>
</gene>
<comment type="caution">
    <text evidence="2">The sequence shown here is derived from an EMBL/GenBank/DDBJ whole genome shotgun (WGS) entry which is preliminary data.</text>
</comment>
<proteinExistence type="predicted"/>
<feature type="compositionally biased region" description="Low complexity" evidence="1">
    <location>
        <begin position="212"/>
        <end position="225"/>
    </location>
</feature>
<sequence length="341" mass="37200">MEDRRLLPAGGAGDPKAKLVPLVVKTEPDTKTRRVREEAKPTIPIRVKKEDLSEVPLKVPRFQYVDFPSLHQCIQQFTVPPLDSWLEDFPPALGRPSGGRTPVTSKERVPKFKYVDYPSLHHCIQQLSVPPLESWSSGLARSGCGVTGGPGSTTSQPSSVRGNQTIQGDGSASAHKQDKYTAFPFPGPDSGSIQCVTSSNKASHKPQRLQVSLSSPPRARPALSSQGEETCHKVVCSDQLSQKSSNPKSLVAGMKRVRGAEPLHQSNRKSAGDDDWHADLNKSPQSHQEAQVKLSDSPDLGQGFWRTIPVCLPLLPKDVFRSRGIADPPEESQRKEATLMS</sequence>
<feature type="compositionally biased region" description="Polar residues" evidence="1">
    <location>
        <begin position="238"/>
        <end position="248"/>
    </location>
</feature>
<evidence type="ECO:0000313" key="3">
    <source>
        <dbReference type="Proteomes" id="UP001356427"/>
    </source>
</evidence>
<evidence type="ECO:0000256" key="1">
    <source>
        <dbReference type="SAM" id="MobiDB-lite"/>
    </source>
</evidence>
<accession>A0AAN8QV77</accession>
<dbReference type="Proteomes" id="UP001356427">
    <property type="component" value="Unassembled WGS sequence"/>
</dbReference>
<feature type="region of interest" description="Disordered" evidence="1">
    <location>
        <begin position="321"/>
        <end position="341"/>
    </location>
</feature>
<dbReference type="AlphaFoldDB" id="A0AAN8QV77"/>
<feature type="compositionally biased region" description="Basic and acidic residues" evidence="1">
    <location>
        <begin position="331"/>
        <end position="341"/>
    </location>
</feature>
<evidence type="ECO:0000313" key="2">
    <source>
        <dbReference type="EMBL" id="KAK6317104.1"/>
    </source>
</evidence>
<feature type="compositionally biased region" description="Basic and acidic residues" evidence="1">
    <location>
        <begin position="270"/>
        <end position="280"/>
    </location>
</feature>
<protein>
    <submittedName>
        <fullName evidence="2">Uncharacterized protein</fullName>
    </submittedName>
</protein>
<organism evidence="2 3">
    <name type="scientific">Coregonus suidteri</name>
    <dbReference type="NCBI Taxonomy" id="861788"/>
    <lineage>
        <taxon>Eukaryota</taxon>
        <taxon>Metazoa</taxon>
        <taxon>Chordata</taxon>
        <taxon>Craniata</taxon>
        <taxon>Vertebrata</taxon>
        <taxon>Euteleostomi</taxon>
        <taxon>Actinopterygii</taxon>
        <taxon>Neopterygii</taxon>
        <taxon>Teleostei</taxon>
        <taxon>Protacanthopterygii</taxon>
        <taxon>Salmoniformes</taxon>
        <taxon>Salmonidae</taxon>
        <taxon>Coregoninae</taxon>
        <taxon>Coregonus</taxon>
    </lineage>
</organism>
<feature type="region of interest" description="Disordered" evidence="1">
    <location>
        <begin position="145"/>
        <end position="300"/>
    </location>
</feature>
<dbReference type="EMBL" id="JAGTTL010000010">
    <property type="protein sequence ID" value="KAK6317104.1"/>
    <property type="molecule type" value="Genomic_DNA"/>
</dbReference>
<reference evidence="2 3" key="1">
    <citation type="submission" date="2021-04" db="EMBL/GenBank/DDBJ databases">
        <authorList>
            <person name="De Guttry C."/>
            <person name="Zahm M."/>
            <person name="Klopp C."/>
            <person name="Cabau C."/>
            <person name="Louis A."/>
            <person name="Berthelot C."/>
            <person name="Parey E."/>
            <person name="Roest Crollius H."/>
            <person name="Montfort J."/>
            <person name="Robinson-Rechavi M."/>
            <person name="Bucao C."/>
            <person name="Bouchez O."/>
            <person name="Gislard M."/>
            <person name="Lluch J."/>
            <person name="Milhes M."/>
            <person name="Lampietro C."/>
            <person name="Lopez Roques C."/>
            <person name="Donnadieu C."/>
            <person name="Braasch I."/>
            <person name="Desvignes T."/>
            <person name="Postlethwait J."/>
            <person name="Bobe J."/>
            <person name="Wedekind C."/>
            <person name="Guiguen Y."/>
        </authorList>
    </citation>
    <scope>NUCLEOTIDE SEQUENCE [LARGE SCALE GENOMIC DNA]</scope>
    <source>
        <strain evidence="2">Cs_M1</strain>
        <tissue evidence="2">Blood</tissue>
    </source>
</reference>
<feature type="compositionally biased region" description="Polar residues" evidence="1">
    <location>
        <begin position="191"/>
        <end position="201"/>
    </location>
</feature>
<keyword evidence="3" id="KW-1185">Reference proteome</keyword>
<name>A0AAN8QV77_9TELE</name>